<evidence type="ECO:0000256" key="2">
    <source>
        <dbReference type="ARBA" id="ARBA00023002"/>
    </source>
</evidence>
<protein>
    <submittedName>
        <fullName evidence="6">Methyl-viologen-reducing hydrogenase delta subunit</fullName>
    </submittedName>
</protein>
<dbReference type="InterPro" id="IPR003813">
    <property type="entry name" value="MvhD/FlpD"/>
</dbReference>
<evidence type="ECO:0000256" key="3">
    <source>
        <dbReference type="ARBA" id="ARBA00023004"/>
    </source>
</evidence>
<dbReference type="GO" id="GO:0051536">
    <property type="term" value="F:iron-sulfur cluster binding"/>
    <property type="evidence" value="ECO:0007669"/>
    <property type="project" value="UniProtKB-KW"/>
</dbReference>
<dbReference type="RefSeq" id="WP_013258937.1">
    <property type="nucleotide sequence ID" value="NC_014365.1"/>
</dbReference>
<proteinExistence type="predicted"/>
<evidence type="ECO:0000259" key="5">
    <source>
        <dbReference type="Pfam" id="PF02662"/>
    </source>
</evidence>
<evidence type="ECO:0000313" key="6">
    <source>
        <dbReference type="EMBL" id="ADK85496.1"/>
    </source>
</evidence>
<dbReference type="GO" id="GO:0046872">
    <property type="term" value="F:metal ion binding"/>
    <property type="evidence" value="ECO:0007669"/>
    <property type="project" value="UniProtKB-KW"/>
</dbReference>
<keyword evidence="1" id="KW-0479">Metal-binding</keyword>
<evidence type="ECO:0000313" key="7">
    <source>
        <dbReference type="Proteomes" id="UP000009047"/>
    </source>
</evidence>
<dbReference type="GO" id="GO:0016491">
    <property type="term" value="F:oxidoreductase activity"/>
    <property type="evidence" value="ECO:0007669"/>
    <property type="project" value="UniProtKB-KW"/>
</dbReference>
<dbReference type="Pfam" id="PF02662">
    <property type="entry name" value="FlpD"/>
    <property type="match status" value="1"/>
</dbReference>
<dbReference type="Proteomes" id="UP000009047">
    <property type="component" value="Chromosome"/>
</dbReference>
<gene>
    <name evidence="6" type="ordered locus">Deba_2131</name>
</gene>
<organism evidence="6 7">
    <name type="scientific">Desulfarculus baarsii (strain ATCC 33931 / DSM 2075 / LMG 7858 / VKM B-1802 / 2st14)</name>
    <dbReference type="NCBI Taxonomy" id="644282"/>
    <lineage>
        <taxon>Bacteria</taxon>
        <taxon>Pseudomonadati</taxon>
        <taxon>Thermodesulfobacteriota</taxon>
        <taxon>Desulfarculia</taxon>
        <taxon>Desulfarculales</taxon>
        <taxon>Desulfarculaceae</taxon>
        <taxon>Desulfarculus</taxon>
    </lineage>
</organism>
<evidence type="ECO:0000256" key="1">
    <source>
        <dbReference type="ARBA" id="ARBA00022723"/>
    </source>
</evidence>
<dbReference type="eggNOG" id="COG1908">
    <property type="taxonomic scope" value="Bacteria"/>
</dbReference>
<keyword evidence="2" id="KW-0560">Oxidoreductase</keyword>
<accession>E1QIH9</accession>
<dbReference type="EMBL" id="CP002085">
    <property type="protein sequence ID" value="ADK85496.1"/>
    <property type="molecule type" value="Genomic_DNA"/>
</dbReference>
<keyword evidence="7" id="KW-1185">Reference proteome</keyword>
<feature type="domain" description="F420-non-reducing hydrogenase iron-sulfur subunit D" evidence="5">
    <location>
        <begin position="9"/>
        <end position="131"/>
    </location>
</feature>
<reference evidence="6 7" key="1">
    <citation type="journal article" date="2010" name="Stand. Genomic Sci.">
        <title>Complete genome sequence of Desulfarculus baarsii type strain (2st14).</title>
        <authorList>
            <person name="Sun H."/>
            <person name="Spring S."/>
            <person name="Lapidus A."/>
            <person name="Davenport K."/>
            <person name="Del Rio T.G."/>
            <person name="Tice H."/>
            <person name="Nolan M."/>
            <person name="Copeland A."/>
            <person name="Cheng J.F."/>
            <person name="Lucas S."/>
            <person name="Tapia R."/>
            <person name="Goodwin L."/>
            <person name="Pitluck S."/>
            <person name="Ivanova N."/>
            <person name="Pagani I."/>
            <person name="Mavromatis K."/>
            <person name="Ovchinnikova G."/>
            <person name="Pati A."/>
            <person name="Chen A."/>
            <person name="Palaniappan K."/>
            <person name="Hauser L."/>
            <person name="Chang Y.J."/>
            <person name="Jeffries C.D."/>
            <person name="Detter J.C."/>
            <person name="Han C."/>
            <person name="Rohde M."/>
            <person name="Brambilla E."/>
            <person name="Goker M."/>
            <person name="Woyke T."/>
            <person name="Bristow J."/>
            <person name="Eisen J.A."/>
            <person name="Markowitz V."/>
            <person name="Hugenholtz P."/>
            <person name="Kyrpides N.C."/>
            <person name="Klenk H.P."/>
            <person name="Land M."/>
        </authorList>
    </citation>
    <scope>NUCLEOTIDE SEQUENCE [LARGE SCALE GENOMIC DNA]</scope>
    <source>
        <strain evidence="7">ATCC 33931 / DSM 2075 / LMG 7858 / VKM B-1802 / 2st14</strain>
    </source>
</reference>
<dbReference type="STRING" id="644282.Deba_2131"/>
<name>E1QIH9_DESB2</name>
<keyword evidence="4" id="KW-0411">Iron-sulfur</keyword>
<dbReference type="HOGENOM" id="CLU_095272_2_0_7"/>
<keyword evidence="3" id="KW-0408">Iron</keyword>
<evidence type="ECO:0000256" key="4">
    <source>
        <dbReference type="ARBA" id="ARBA00023014"/>
    </source>
</evidence>
<dbReference type="OrthoDB" id="5513569at2"/>
<sequence length="141" mass="15370">MTEVFEPKILAICCQWCSYAAADLAGAMRLQYPPNVRIIMVPCTGRVDALHMLRPFEEGADGVLLSGCLPGDCHYKDGNLKAAKRVDYVKGMLASLGVEPERLEMYHNSSAMGPQFAQTCRDFTERIIGLGPIYGAGQKAA</sequence>
<dbReference type="KEGG" id="dbr:Deba_2131"/>
<dbReference type="AlphaFoldDB" id="E1QIH9"/>